<keyword evidence="4" id="KW-1003">Cell membrane</keyword>
<evidence type="ECO:0000256" key="2">
    <source>
        <dbReference type="ARBA" id="ARBA00004429"/>
    </source>
</evidence>
<evidence type="ECO:0000256" key="4">
    <source>
        <dbReference type="ARBA" id="ARBA00022475"/>
    </source>
</evidence>
<dbReference type="AlphaFoldDB" id="A0A967EZ14"/>
<dbReference type="InterPro" id="IPR003594">
    <property type="entry name" value="HATPase_dom"/>
</dbReference>
<dbReference type="GO" id="GO:0000155">
    <property type="term" value="F:phosphorelay sensor kinase activity"/>
    <property type="evidence" value="ECO:0007669"/>
    <property type="project" value="InterPro"/>
</dbReference>
<dbReference type="SMART" id="SM00304">
    <property type="entry name" value="HAMP"/>
    <property type="match status" value="1"/>
</dbReference>
<feature type="transmembrane region" description="Helical" evidence="16">
    <location>
        <begin position="187"/>
        <end position="210"/>
    </location>
</feature>
<dbReference type="PANTHER" id="PTHR44936:SF5">
    <property type="entry name" value="SENSOR HISTIDINE KINASE ENVZ"/>
    <property type="match status" value="1"/>
</dbReference>
<evidence type="ECO:0000259" key="18">
    <source>
        <dbReference type="PROSITE" id="PS50885"/>
    </source>
</evidence>
<dbReference type="PANTHER" id="PTHR44936">
    <property type="entry name" value="SENSOR PROTEIN CREC"/>
    <property type="match status" value="1"/>
</dbReference>
<dbReference type="CDD" id="cd00075">
    <property type="entry name" value="HATPase"/>
    <property type="match status" value="1"/>
</dbReference>
<evidence type="ECO:0000256" key="13">
    <source>
        <dbReference type="ARBA" id="ARBA00023012"/>
    </source>
</evidence>
<keyword evidence="5" id="KW-0997">Cell inner membrane</keyword>
<keyword evidence="7" id="KW-0808">Transferase</keyword>
<gene>
    <name evidence="19" type="ORF">HBA54_15565</name>
</gene>
<comment type="catalytic activity">
    <reaction evidence="1">
        <text>ATP + protein L-histidine = ADP + protein N-phospho-L-histidine.</text>
        <dbReference type="EC" id="2.7.13.3"/>
    </reaction>
</comment>
<dbReference type="GO" id="GO:0005886">
    <property type="term" value="C:plasma membrane"/>
    <property type="evidence" value="ECO:0007669"/>
    <property type="project" value="UniProtKB-SubCell"/>
</dbReference>
<evidence type="ECO:0000256" key="3">
    <source>
        <dbReference type="ARBA" id="ARBA00012438"/>
    </source>
</evidence>
<dbReference type="Pfam" id="PF00512">
    <property type="entry name" value="HisKA"/>
    <property type="match status" value="1"/>
</dbReference>
<dbReference type="InterPro" id="IPR036097">
    <property type="entry name" value="HisK_dim/P_sf"/>
</dbReference>
<dbReference type="InterPro" id="IPR003660">
    <property type="entry name" value="HAMP_dom"/>
</dbReference>
<dbReference type="Proteomes" id="UP000761264">
    <property type="component" value="Unassembled WGS sequence"/>
</dbReference>
<organism evidence="19 20">
    <name type="scientific">Pelagibius litoralis</name>
    <dbReference type="NCBI Taxonomy" id="374515"/>
    <lineage>
        <taxon>Bacteria</taxon>
        <taxon>Pseudomonadati</taxon>
        <taxon>Pseudomonadota</taxon>
        <taxon>Alphaproteobacteria</taxon>
        <taxon>Rhodospirillales</taxon>
        <taxon>Rhodovibrionaceae</taxon>
        <taxon>Pelagibius</taxon>
    </lineage>
</organism>
<evidence type="ECO:0000256" key="1">
    <source>
        <dbReference type="ARBA" id="ARBA00000085"/>
    </source>
</evidence>
<dbReference type="PRINTS" id="PR00344">
    <property type="entry name" value="BCTRLSENSOR"/>
</dbReference>
<feature type="domain" description="Histidine kinase" evidence="17">
    <location>
        <begin position="271"/>
        <end position="473"/>
    </location>
</feature>
<dbReference type="SUPFAM" id="SSF47384">
    <property type="entry name" value="Homodimeric domain of signal transducing histidine kinase"/>
    <property type="match status" value="1"/>
</dbReference>
<evidence type="ECO:0000256" key="7">
    <source>
        <dbReference type="ARBA" id="ARBA00022679"/>
    </source>
</evidence>
<keyword evidence="8 16" id="KW-0812">Transmembrane</keyword>
<dbReference type="EMBL" id="JAAQPH010000011">
    <property type="protein sequence ID" value="NIA70022.1"/>
    <property type="molecule type" value="Genomic_DNA"/>
</dbReference>
<evidence type="ECO:0000256" key="9">
    <source>
        <dbReference type="ARBA" id="ARBA00022741"/>
    </source>
</evidence>
<reference evidence="19" key="1">
    <citation type="submission" date="2020-03" db="EMBL/GenBank/DDBJ databases">
        <title>Genome of Pelagibius litoralis DSM 21314T.</title>
        <authorList>
            <person name="Wang G."/>
        </authorList>
    </citation>
    <scope>NUCLEOTIDE SEQUENCE</scope>
    <source>
        <strain evidence="19">DSM 21314</strain>
    </source>
</reference>
<dbReference type="SUPFAM" id="SSF158472">
    <property type="entry name" value="HAMP domain-like"/>
    <property type="match status" value="1"/>
</dbReference>
<keyword evidence="14 16" id="KW-0472">Membrane</keyword>
<dbReference type="Gene3D" id="1.10.8.500">
    <property type="entry name" value="HAMP domain in histidine kinase"/>
    <property type="match status" value="1"/>
</dbReference>
<evidence type="ECO:0000256" key="10">
    <source>
        <dbReference type="ARBA" id="ARBA00022777"/>
    </source>
</evidence>
<feature type="domain" description="HAMP" evidence="18">
    <location>
        <begin position="211"/>
        <end position="263"/>
    </location>
</feature>
<sequence>MRLLPRSLAGQLIALLLTALVLSQAATVFIFADERRFALREASRDQVLARTATLVRLIEQTPTGLHENILAAARSRRLEFSLSPESAVGQPSSEALEQKLALRLGELIGDTRETRVRLLTREPWSLRDWHSHPRRSDDDDDDDDDDDKKRRPHKKPRAPISFLASVPLADGNWLNASTALPTPSRAWAWFPLLSMGLMALAILAIVIFSVRRITRPLRALSGAAERLGRGESQIPLAETGPEEIRRTTRAFNAMQERLTRFVQDRTRMLAAIGHDLRTPITALRLRAEFVEDAETRRKILETLEEMSRMTEAVMSFAREEAKAEPTRRVDLTALVESLVDDLADQGRDVAFAADEAAAKIGYNCRPVSLKRVLHNLIENALRYAGQARVSLRREDDGLYITVEDDGPGIPEDQLEQVFEPFVRLEESRSQDTGGVGLGLAIARSIAHAHGGDLHLENRPEGGLRAILTLPLDPR</sequence>
<dbReference type="GO" id="GO:0005524">
    <property type="term" value="F:ATP binding"/>
    <property type="evidence" value="ECO:0007669"/>
    <property type="project" value="UniProtKB-KW"/>
</dbReference>
<comment type="caution">
    <text evidence="19">The sequence shown here is derived from an EMBL/GenBank/DDBJ whole genome shotgun (WGS) entry which is preliminary data.</text>
</comment>
<keyword evidence="13" id="KW-0902">Two-component regulatory system</keyword>
<keyword evidence="10" id="KW-0418">Kinase</keyword>
<evidence type="ECO:0000256" key="14">
    <source>
        <dbReference type="ARBA" id="ARBA00023136"/>
    </source>
</evidence>
<dbReference type="Gene3D" id="3.30.565.10">
    <property type="entry name" value="Histidine kinase-like ATPase, C-terminal domain"/>
    <property type="match status" value="1"/>
</dbReference>
<dbReference type="InterPro" id="IPR005467">
    <property type="entry name" value="His_kinase_dom"/>
</dbReference>
<accession>A0A967EZ14</accession>
<dbReference type="InterPro" id="IPR004358">
    <property type="entry name" value="Sig_transdc_His_kin-like_C"/>
</dbReference>
<dbReference type="SMART" id="SM00387">
    <property type="entry name" value="HATPase_c"/>
    <property type="match status" value="1"/>
</dbReference>
<dbReference type="PROSITE" id="PS50109">
    <property type="entry name" value="HIS_KIN"/>
    <property type="match status" value="1"/>
</dbReference>
<evidence type="ECO:0000256" key="16">
    <source>
        <dbReference type="SAM" id="Phobius"/>
    </source>
</evidence>
<dbReference type="EC" id="2.7.13.3" evidence="3"/>
<feature type="region of interest" description="Disordered" evidence="15">
    <location>
        <begin position="129"/>
        <end position="156"/>
    </location>
</feature>
<dbReference type="SMART" id="SM00388">
    <property type="entry name" value="HisKA"/>
    <property type="match status" value="1"/>
</dbReference>
<keyword evidence="9" id="KW-0547">Nucleotide-binding</keyword>
<dbReference type="InterPro" id="IPR036890">
    <property type="entry name" value="HATPase_C_sf"/>
</dbReference>
<evidence type="ECO:0000256" key="5">
    <source>
        <dbReference type="ARBA" id="ARBA00022519"/>
    </source>
</evidence>
<dbReference type="CDD" id="cd00082">
    <property type="entry name" value="HisKA"/>
    <property type="match status" value="1"/>
</dbReference>
<dbReference type="CDD" id="cd06225">
    <property type="entry name" value="HAMP"/>
    <property type="match status" value="1"/>
</dbReference>
<evidence type="ECO:0000256" key="15">
    <source>
        <dbReference type="SAM" id="MobiDB-lite"/>
    </source>
</evidence>
<dbReference type="PROSITE" id="PS50885">
    <property type="entry name" value="HAMP"/>
    <property type="match status" value="1"/>
</dbReference>
<dbReference type="InterPro" id="IPR050980">
    <property type="entry name" value="2C_sensor_his_kinase"/>
</dbReference>
<dbReference type="FunFam" id="3.30.565.10:FF:000011">
    <property type="entry name" value="Sensor histidine kinase CpxA"/>
    <property type="match status" value="1"/>
</dbReference>
<keyword evidence="12 16" id="KW-1133">Transmembrane helix</keyword>
<dbReference type="InterPro" id="IPR003661">
    <property type="entry name" value="HisK_dim/P_dom"/>
</dbReference>
<dbReference type="Pfam" id="PF00672">
    <property type="entry name" value="HAMP"/>
    <property type="match status" value="1"/>
</dbReference>
<keyword evidence="20" id="KW-1185">Reference proteome</keyword>
<proteinExistence type="predicted"/>
<comment type="subcellular location">
    <subcellularLocation>
        <location evidence="2">Cell inner membrane</location>
        <topology evidence="2">Multi-pass membrane protein</topology>
    </subcellularLocation>
</comment>
<evidence type="ECO:0000256" key="8">
    <source>
        <dbReference type="ARBA" id="ARBA00022692"/>
    </source>
</evidence>
<evidence type="ECO:0000313" key="19">
    <source>
        <dbReference type="EMBL" id="NIA70022.1"/>
    </source>
</evidence>
<dbReference type="SUPFAM" id="SSF55874">
    <property type="entry name" value="ATPase domain of HSP90 chaperone/DNA topoisomerase II/histidine kinase"/>
    <property type="match status" value="1"/>
</dbReference>
<keyword evidence="11" id="KW-0067">ATP-binding</keyword>
<evidence type="ECO:0000256" key="11">
    <source>
        <dbReference type="ARBA" id="ARBA00022840"/>
    </source>
</evidence>
<dbReference type="Pfam" id="PF02518">
    <property type="entry name" value="HATPase_c"/>
    <property type="match status" value="1"/>
</dbReference>
<dbReference type="RefSeq" id="WP_167226191.1">
    <property type="nucleotide sequence ID" value="NZ_JAAQPH010000011.1"/>
</dbReference>
<evidence type="ECO:0000256" key="6">
    <source>
        <dbReference type="ARBA" id="ARBA00022553"/>
    </source>
</evidence>
<evidence type="ECO:0000256" key="12">
    <source>
        <dbReference type="ARBA" id="ARBA00022989"/>
    </source>
</evidence>
<evidence type="ECO:0000313" key="20">
    <source>
        <dbReference type="Proteomes" id="UP000761264"/>
    </source>
</evidence>
<protein>
    <recommendedName>
        <fullName evidence="3">histidine kinase</fullName>
        <ecNumber evidence="3">2.7.13.3</ecNumber>
    </recommendedName>
</protein>
<keyword evidence="6" id="KW-0597">Phosphoprotein</keyword>
<evidence type="ECO:0000259" key="17">
    <source>
        <dbReference type="PROSITE" id="PS50109"/>
    </source>
</evidence>
<dbReference type="Gene3D" id="1.10.287.130">
    <property type="match status" value="1"/>
</dbReference>
<name>A0A967EZ14_9PROT</name>